<dbReference type="PANTHER" id="PTHR13362:SF2">
    <property type="entry name" value="SMALL RIBOSOMAL SUBUNIT PROTEIN MS33"/>
    <property type="match status" value="1"/>
</dbReference>
<protein>
    <recommendedName>
        <fullName evidence="6">Small ribosomal subunit protein mS33</fullName>
    </recommendedName>
</protein>
<evidence type="ECO:0000256" key="2">
    <source>
        <dbReference type="ARBA" id="ARBA00008970"/>
    </source>
</evidence>
<evidence type="ECO:0000256" key="1">
    <source>
        <dbReference type="ARBA" id="ARBA00004173"/>
    </source>
</evidence>
<comment type="caution">
    <text evidence="8">The sequence shown here is derived from an EMBL/GenBank/DDBJ whole genome shotgun (WGS) entry which is preliminary data.</text>
</comment>
<comment type="subcellular location">
    <subcellularLocation>
        <location evidence="1">Mitochondrion</location>
    </subcellularLocation>
</comment>
<reference evidence="8" key="1">
    <citation type="journal article" date="2020" name="Stud. Mycol.">
        <title>101 Dothideomycetes genomes: a test case for predicting lifestyles and emergence of pathogens.</title>
        <authorList>
            <person name="Haridas S."/>
            <person name="Albert R."/>
            <person name="Binder M."/>
            <person name="Bloem J."/>
            <person name="Labutti K."/>
            <person name="Salamov A."/>
            <person name="Andreopoulos B."/>
            <person name="Baker S."/>
            <person name="Barry K."/>
            <person name="Bills G."/>
            <person name="Bluhm B."/>
            <person name="Cannon C."/>
            <person name="Castanera R."/>
            <person name="Culley D."/>
            <person name="Daum C."/>
            <person name="Ezra D."/>
            <person name="Gonzalez J."/>
            <person name="Henrissat B."/>
            <person name="Kuo A."/>
            <person name="Liang C."/>
            <person name="Lipzen A."/>
            <person name="Lutzoni F."/>
            <person name="Magnuson J."/>
            <person name="Mondo S."/>
            <person name="Nolan M."/>
            <person name="Ohm R."/>
            <person name="Pangilinan J."/>
            <person name="Park H.-J."/>
            <person name="Ramirez L."/>
            <person name="Alfaro M."/>
            <person name="Sun H."/>
            <person name="Tritt A."/>
            <person name="Yoshinaga Y."/>
            <person name="Zwiers L.-H."/>
            <person name="Turgeon B."/>
            <person name="Goodwin S."/>
            <person name="Spatafora J."/>
            <person name="Crous P."/>
            <person name="Grigoriev I."/>
        </authorList>
    </citation>
    <scope>NUCLEOTIDE SEQUENCE</scope>
    <source>
        <strain evidence="8">CBS 121410</strain>
    </source>
</reference>
<evidence type="ECO:0000256" key="7">
    <source>
        <dbReference type="SAM" id="MobiDB-lite"/>
    </source>
</evidence>
<evidence type="ECO:0000256" key="3">
    <source>
        <dbReference type="ARBA" id="ARBA00022980"/>
    </source>
</evidence>
<keyword evidence="4" id="KW-0496">Mitochondrion</keyword>
<sequence length="113" mass="12929">MAVPSIAAVPRSRVLDLMKVQSRIFNTVFNPTQARLGTKILRQRLKGPILAAYYPRRIGTLQELEKRYPDYESLDREQMDWEDHVAQLKARGKGAPKKARTAPDAKARRGKKK</sequence>
<dbReference type="PANTHER" id="PTHR13362">
    <property type="entry name" value="MITOCHONDRIAL RIBOSOMAL PROTEIN S33"/>
    <property type="match status" value="1"/>
</dbReference>
<accession>A0A9P4HVX7</accession>
<dbReference type="AlphaFoldDB" id="A0A9P4HVX7"/>
<keyword evidence="5" id="KW-0687">Ribonucleoprotein</keyword>
<name>A0A9P4HVX7_9PEZI</name>
<keyword evidence="3" id="KW-0689">Ribosomal protein</keyword>
<dbReference type="EMBL" id="ML978722">
    <property type="protein sequence ID" value="KAF2086903.1"/>
    <property type="molecule type" value="Genomic_DNA"/>
</dbReference>
<organism evidence="8 9">
    <name type="scientific">Saccharata proteae CBS 121410</name>
    <dbReference type="NCBI Taxonomy" id="1314787"/>
    <lineage>
        <taxon>Eukaryota</taxon>
        <taxon>Fungi</taxon>
        <taxon>Dikarya</taxon>
        <taxon>Ascomycota</taxon>
        <taxon>Pezizomycotina</taxon>
        <taxon>Dothideomycetes</taxon>
        <taxon>Dothideomycetes incertae sedis</taxon>
        <taxon>Botryosphaeriales</taxon>
        <taxon>Saccharataceae</taxon>
        <taxon>Saccharata</taxon>
    </lineage>
</organism>
<evidence type="ECO:0000256" key="6">
    <source>
        <dbReference type="ARBA" id="ARBA00035132"/>
    </source>
</evidence>
<dbReference type="InterPro" id="IPR013219">
    <property type="entry name" value="Ribosomal_mS33"/>
</dbReference>
<dbReference type="Proteomes" id="UP000799776">
    <property type="component" value="Unassembled WGS sequence"/>
</dbReference>
<dbReference type="GO" id="GO:1990904">
    <property type="term" value="C:ribonucleoprotein complex"/>
    <property type="evidence" value="ECO:0007669"/>
    <property type="project" value="UniProtKB-KW"/>
</dbReference>
<evidence type="ECO:0000256" key="5">
    <source>
        <dbReference type="ARBA" id="ARBA00023274"/>
    </source>
</evidence>
<evidence type="ECO:0000313" key="9">
    <source>
        <dbReference type="Proteomes" id="UP000799776"/>
    </source>
</evidence>
<feature type="compositionally biased region" description="Basic residues" evidence="7">
    <location>
        <begin position="90"/>
        <end position="100"/>
    </location>
</feature>
<feature type="region of interest" description="Disordered" evidence="7">
    <location>
        <begin position="89"/>
        <end position="113"/>
    </location>
</feature>
<dbReference type="OrthoDB" id="2257454at2759"/>
<comment type="similarity">
    <text evidence="2">Belongs to the mitochondrion-specific ribosomal protein mS33 family.</text>
</comment>
<proteinExistence type="inferred from homology"/>
<keyword evidence="9" id="KW-1185">Reference proteome</keyword>
<gene>
    <name evidence="8" type="ORF">K490DRAFT_57373</name>
</gene>
<evidence type="ECO:0000256" key="4">
    <source>
        <dbReference type="ARBA" id="ARBA00023128"/>
    </source>
</evidence>
<dbReference type="GO" id="GO:0005739">
    <property type="term" value="C:mitochondrion"/>
    <property type="evidence" value="ECO:0007669"/>
    <property type="project" value="UniProtKB-SubCell"/>
</dbReference>
<dbReference type="Pfam" id="PF08293">
    <property type="entry name" value="MRP-S33"/>
    <property type="match status" value="1"/>
</dbReference>
<dbReference type="GO" id="GO:0005840">
    <property type="term" value="C:ribosome"/>
    <property type="evidence" value="ECO:0007669"/>
    <property type="project" value="UniProtKB-KW"/>
</dbReference>
<evidence type="ECO:0000313" key="8">
    <source>
        <dbReference type="EMBL" id="KAF2086903.1"/>
    </source>
</evidence>